<evidence type="ECO:0000256" key="3">
    <source>
        <dbReference type="ARBA" id="ARBA00010670"/>
    </source>
</evidence>
<dbReference type="GeneID" id="117358689"/>
<dbReference type="RefSeq" id="XP_033796099.1">
    <property type="nucleotide sequence ID" value="XM_033940208.1"/>
</dbReference>
<accession>A0A6P8QHK2</accession>
<organism evidence="9 10">
    <name type="scientific">Geotrypetes seraphini</name>
    <name type="common">Gaboon caecilian</name>
    <name type="synonym">Caecilia seraphini</name>
    <dbReference type="NCBI Taxonomy" id="260995"/>
    <lineage>
        <taxon>Eukaryota</taxon>
        <taxon>Metazoa</taxon>
        <taxon>Chordata</taxon>
        <taxon>Craniata</taxon>
        <taxon>Vertebrata</taxon>
        <taxon>Euteleostomi</taxon>
        <taxon>Amphibia</taxon>
        <taxon>Gymnophiona</taxon>
        <taxon>Geotrypetes</taxon>
    </lineage>
</organism>
<keyword evidence="4" id="KW-0963">Cytoplasm</keyword>
<proteinExistence type="inferred from homology"/>
<dbReference type="FunCoup" id="A0A6P8QHK2">
    <property type="interactions" value="1281"/>
</dbReference>
<evidence type="ECO:0000313" key="10">
    <source>
        <dbReference type="RefSeq" id="XP_033796099.1"/>
    </source>
</evidence>
<evidence type="ECO:0000313" key="9">
    <source>
        <dbReference type="Proteomes" id="UP000515159"/>
    </source>
</evidence>
<evidence type="ECO:0000256" key="7">
    <source>
        <dbReference type="ARBA" id="ARBA00040168"/>
    </source>
</evidence>
<dbReference type="PANTHER" id="PTHR12478">
    <property type="entry name" value="DNA-DAMAGE-INDUCIBLE TRANSCRIPT 4 PROTEIN DDIT4"/>
    <property type="match status" value="1"/>
</dbReference>
<dbReference type="OrthoDB" id="10018535at2759"/>
<dbReference type="InterPro" id="IPR012918">
    <property type="entry name" value="RTP801-like"/>
</dbReference>
<dbReference type="KEGG" id="gsh:117358689"/>
<dbReference type="Pfam" id="PF07809">
    <property type="entry name" value="RTP801_C"/>
    <property type="match status" value="1"/>
</dbReference>
<evidence type="ECO:0000256" key="8">
    <source>
        <dbReference type="SAM" id="MobiDB-lite"/>
    </source>
</evidence>
<dbReference type="InterPro" id="IPR038281">
    <property type="entry name" value="RTP801-like_C_sf"/>
</dbReference>
<dbReference type="GO" id="GO:0071889">
    <property type="term" value="F:14-3-3 protein binding"/>
    <property type="evidence" value="ECO:0007669"/>
    <property type="project" value="TreeGrafter"/>
</dbReference>
<dbReference type="GO" id="GO:0005739">
    <property type="term" value="C:mitochondrion"/>
    <property type="evidence" value="ECO:0007669"/>
    <property type="project" value="UniProtKB-SubCell"/>
</dbReference>
<keyword evidence="9" id="KW-1185">Reference proteome</keyword>
<evidence type="ECO:0000256" key="1">
    <source>
        <dbReference type="ARBA" id="ARBA00004173"/>
    </source>
</evidence>
<keyword evidence="5" id="KW-0053">Apoptosis</keyword>
<comment type="subcellular location">
    <subcellularLocation>
        <location evidence="2">Cytoplasm</location>
    </subcellularLocation>
    <subcellularLocation>
        <location evidence="1">Mitochondrion</location>
    </subcellularLocation>
</comment>
<dbReference type="Gene3D" id="3.90.470.40">
    <property type="entry name" value="RTP801-like"/>
    <property type="match status" value="1"/>
</dbReference>
<dbReference type="GO" id="GO:0001666">
    <property type="term" value="P:response to hypoxia"/>
    <property type="evidence" value="ECO:0007669"/>
    <property type="project" value="TreeGrafter"/>
</dbReference>
<protein>
    <recommendedName>
        <fullName evidence="7">DNA damage-inducible transcript 4 protein</fullName>
    </recommendedName>
</protein>
<dbReference type="GO" id="GO:0032007">
    <property type="term" value="P:negative regulation of TOR signaling"/>
    <property type="evidence" value="ECO:0007669"/>
    <property type="project" value="TreeGrafter"/>
</dbReference>
<gene>
    <name evidence="10" type="primary">DDIT4</name>
</gene>
<dbReference type="CTD" id="54541"/>
<reference evidence="10" key="1">
    <citation type="submission" date="2025-08" db="UniProtKB">
        <authorList>
            <consortium name="RefSeq"/>
        </authorList>
    </citation>
    <scope>IDENTIFICATION</scope>
</reference>
<name>A0A6P8QHK2_GEOSA</name>
<feature type="compositionally biased region" description="Low complexity" evidence="8">
    <location>
        <begin position="1"/>
        <end position="20"/>
    </location>
</feature>
<dbReference type="Proteomes" id="UP000515159">
    <property type="component" value="Chromosome 4"/>
</dbReference>
<evidence type="ECO:0000256" key="6">
    <source>
        <dbReference type="ARBA" id="ARBA00023128"/>
    </source>
</evidence>
<evidence type="ECO:0000256" key="5">
    <source>
        <dbReference type="ARBA" id="ARBA00022703"/>
    </source>
</evidence>
<sequence>MEALGSLSVSLPSSPSSDDASLPRRFSFDGKCHHDGSLPSSDCESLSGSEDDTDVLDNTSLLDCDLLNDPEDDLLCSYLLKKIQRCLAKAKISSLRCSGLLIPNQLLKLVGQELMHLSFSEPCGLRGALIDLCVAHMKECHRVGQVTVDPSVVPTFQLTLLLRLDSRLWPRLQGLFSSRPTLVPGFMVLKKKLYSSEELLVEEC</sequence>
<dbReference type="PANTHER" id="PTHR12478:SF7">
    <property type="entry name" value="DNA DAMAGE-INDUCIBLE TRANSCRIPT 4 PROTEIN"/>
    <property type="match status" value="1"/>
</dbReference>
<dbReference type="AlphaFoldDB" id="A0A6P8QHK2"/>
<evidence type="ECO:0000256" key="4">
    <source>
        <dbReference type="ARBA" id="ARBA00022490"/>
    </source>
</evidence>
<evidence type="ECO:0000256" key="2">
    <source>
        <dbReference type="ARBA" id="ARBA00004496"/>
    </source>
</evidence>
<dbReference type="InParanoid" id="A0A6P8QHK2"/>
<comment type="similarity">
    <text evidence="3">Belongs to the DDIT4 family.</text>
</comment>
<dbReference type="GO" id="GO:0006915">
    <property type="term" value="P:apoptotic process"/>
    <property type="evidence" value="ECO:0007669"/>
    <property type="project" value="UniProtKB-KW"/>
</dbReference>
<feature type="region of interest" description="Disordered" evidence="8">
    <location>
        <begin position="1"/>
        <end position="22"/>
    </location>
</feature>
<keyword evidence="6" id="KW-0496">Mitochondrion</keyword>